<dbReference type="Gene3D" id="3.30.70.330">
    <property type="match status" value="1"/>
</dbReference>
<dbReference type="Pfam" id="PF04847">
    <property type="entry name" value="Calcipressin"/>
    <property type="match status" value="1"/>
</dbReference>
<sequence>MFVPLSSIGETNFIMEANENEQKCNTMAGSENEPEFDGQIINSSDGLPNIHPNFSELELHPVPCNERSNDGEMRTLDELIHDEDLPTSLIVTNLGSSVFESEEQKTQLEEMFRAFGEPATFQFFRSFRRLRVNYGCPAAAAKARIQLHQTRFGDHIINCYFAQTVSPVDIEDQRLQLPPLTKQFLISPPASPPVGWEPHSEAEPLVNYDLLAAISRLTPGDSYQLHAPSEHHPGIVVHVCEEESHYKSDQTNAKGRIPQTRCPEYN</sequence>
<comment type="similarity">
    <text evidence="1">Belongs to the RCAN family.</text>
</comment>
<dbReference type="EMBL" id="JAPTSV010000001">
    <property type="protein sequence ID" value="KAJ1531790.1"/>
    <property type="molecule type" value="Genomic_DNA"/>
</dbReference>
<dbReference type="GO" id="GO:0008597">
    <property type="term" value="F:calcium-dependent protein serine/threonine phosphatase regulator activity"/>
    <property type="evidence" value="ECO:0007669"/>
    <property type="project" value="TreeGrafter"/>
</dbReference>
<dbReference type="FunFam" id="3.30.70.330:FF:000092">
    <property type="entry name" value="Calcipressin-2 isoform 2"/>
    <property type="match status" value="1"/>
</dbReference>
<evidence type="ECO:0000256" key="1">
    <source>
        <dbReference type="ARBA" id="ARBA00008209"/>
    </source>
</evidence>
<accession>A0AAV7XYG5</accession>
<reference evidence="3" key="1">
    <citation type="submission" date="2022-12" db="EMBL/GenBank/DDBJ databases">
        <title>Chromosome-level genome assembly of the bean flower thrips Megalurothrips usitatus.</title>
        <authorList>
            <person name="Ma L."/>
            <person name="Liu Q."/>
            <person name="Li H."/>
            <person name="Cai W."/>
        </authorList>
    </citation>
    <scope>NUCLEOTIDE SEQUENCE</scope>
    <source>
        <strain evidence="3">Cailab_2022a</strain>
    </source>
</reference>
<dbReference type="GO" id="GO:0005737">
    <property type="term" value="C:cytoplasm"/>
    <property type="evidence" value="ECO:0007669"/>
    <property type="project" value="TreeGrafter"/>
</dbReference>
<proteinExistence type="inferred from homology"/>
<evidence type="ECO:0000313" key="4">
    <source>
        <dbReference type="Proteomes" id="UP001075354"/>
    </source>
</evidence>
<dbReference type="Proteomes" id="UP001075354">
    <property type="component" value="Chromosome 1"/>
</dbReference>
<dbReference type="InterPro" id="IPR012677">
    <property type="entry name" value="Nucleotide-bd_a/b_plait_sf"/>
</dbReference>
<dbReference type="CDD" id="cd12434">
    <property type="entry name" value="RRM_RCAN_like"/>
    <property type="match status" value="1"/>
</dbReference>
<dbReference type="GO" id="GO:0019722">
    <property type="term" value="P:calcium-mediated signaling"/>
    <property type="evidence" value="ECO:0007669"/>
    <property type="project" value="InterPro"/>
</dbReference>
<name>A0AAV7XYG5_9NEOP</name>
<dbReference type="GO" id="GO:0003676">
    <property type="term" value="F:nucleic acid binding"/>
    <property type="evidence" value="ECO:0007669"/>
    <property type="project" value="InterPro"/>
</dbReference>
<evidence type="ECO:0008006" key="5">
    <source>
        <dbReference type="Google" id="ProtNLM"/>
    </source>
</evidence>
<dbReference type="InterPro" id="IPR035979">
    <property type="entry name" value="RBD_domain_sf"/>
</dbReference>
<evidence type="ECO:0000256" key="2">
    <source>
        <dbReference type="SAM" id="MobiDB-lite"/>
    </source>
</evidence>
<dbReference type="PANTHER" id="PTHR10300:SF14">
    <property type="entry name" value="PROTEIN SARAH"/>
    <property type="match status" value="1"/>
</dbReference>
<keyword evidence="4" id="KW-1185">Reference proteome</keyword>
<evidence type="ECO:0000313" key="3">
    <source>
        <dbReference type="EMBL" id="KAJ1531790.1"/>
    </source>
</evidence>
<dbReference type="SUPFAM" id="SSF54928">
    <property type="entry name" value="RNA-binding domain, RBD"/>
    <property type="match status" value="1"/>
</dbReference>
<organism evidence="3 4">
    <name type="scientific">Megalurothrips usitatus</name>
    <name type="common">bean blossom thrips</name>
    <dbReference type="NCBI Taxonomy" id="439358"/>
    <lineage>
        <taxon>Eukaryota</taxon>
        <taxon>Metazoa</taxon>
        <taxon>Ecdysozoa</taxon>
        <taxon>Arthropoda</taxon>
        <taxon>Hexapoda</taxon>
        <taxon>Insecta</taxon>
        <taxon>Pterygota</taxon>
        <taxon>Neoptera</taxon>
        <taxon>Paraneoptera</taxon>
        <taxon>Thysanoptera</taxon>
        <taxon>Terebrantia</taxon>
        <taxon>Thripoidea</taxon>
        <taxon>Thripidae</taxon>
        <taxon>Megalurothrips</taxon>
    </lineage>
</organism>
<comment type="caution">
    <text evidence="3">The sequence shown here is derived from an EMBL/GenBank/DDBJ whole genome shotgun (WGS) entry which is preliminary data.</text>
</comment>
<gene>
    <name evidence="3" type="ORF">ONE63_000444</name>
</gene>
<dbReference type="GO" id="GO:0007617">
    <property type="term" value="P:mating behavior"/>
    <property type="evidence" value="ECO:0007669"/>
    <property type="project" value="UniProtKB-ARBA"/>
</dbReference>
<protein>
    <recommendedName>
        <fullName evidence="5">Protein sarah</fullName>
    </recommendedName>
</protein>
<feature type="region of interest" description="Disordered" evidence="2">
    <location>
        <begin position="247"/>
        <end position="266"/>
    </location>
</feature>
<dbReference type="AlphaFoldDB" id="A0AAV7XYG5"/>
<dbReference type="GO" id="GO:0005634">
    <property type="term" value="C:nucleus"/>
    <property type="evidence" value="ECO:0007669"/>
    <property type="project" value="TreeGrafter"/>
</dbReference>
<dbReference type="InterPro" id="IPR006931">
    <property type="entry name" value="Calcipressin"/>
</dbReference>
<dbReference type="PANTHER" id="PTHR10300">
    <property type="entry name" value="CALCIPRESSIN"/>
    <property type="match status" value="1"/>
</dbReference>